<proteinExistence type="predicted"/>
<gene>
    <name evidence="2" type="ORF">GGR36_002133</name>
</gene>
<dbReference type="GO" id="GO:0033705">
    <property type="term" value="F:GDP-4-dehydro-6-deoxy-D-mannose reductase activity"/>
    <property type="evidence" value="ECO:0007669"/>
    <property type="project" value="UniProtKB-EC"/>
</dbReference>
<dbReference type="Gene3D" id="3.40.50.720">
    <property type="entry name" value="NAD(P)-binding Rossmann-like Domain"/>
    <property type="match status" value="1"/>
</dbReference>
<dbReference type="InterPro" id="IPR016040">
    <property type="entry name" value="NAD(P)-bd_dom"/>
</dbReference>
<sequence>MQGVWVTGRGGFVAPHIAAHAQARGGIKVLSSDLDVRDRDAVATFLQAARPDAIVHLAAQSHVPASFADPRDTLDTNLMGTLSVLQACRDAGFEGRLLFVSSGDVYGLLDPTELPVRESRPARPRNPYAVSKVAAELLCWQWNITEGLDVVIARPFNHIGPGQSERFVVADFARQIIEIRQGKREPVLHVGDIDVTRDFCDVRDIVSAYFALLEKGRRGEIYNVCSGVERTVRSVIERLLSLAGVRADIVQESARLRRAEQRRVQADCSRLQNDTGWRAAIEFDRTLEDILDYWESQLK</sequence>
<dbReference type="AlphaFoldDB" id="A0A840BHW9"/>
<evidence type="ECO:0000313" key="2">
    <source>
        <dbReference type="EMBL" id="MBB4012825.1"/>
    </source>
</evidence>
<feature type="domain" description="NAD(P)-binding" evidence="1">
    <location>
        <begin position="33"/>
        <end position="289"/>
    </location>
</feature>
<reference evidence="2 3" key="1">
    <citation type="submission" date="2020-08" db="EMBL/GenBank/DDBJ databases">
        <title>Genomic Encyclopedia of Type Strains, Phase IV (KMG-IV): sequencing the most valuable type-strain genomes for metagenomic binning, comparative biology and taxonomic classification.</title>
        <authorList>
            <person name="Goeker M."/>
        </authorList>
    </citation>
    <scope>NUCLEOTIDE SEQUENCE [LARGE SCALE GENOMIC DNA]</scope>
    <source>
        <strain evidence="2 3">DSM 106739</strain>
    </source>
</reference>
<dbReference type="InterPro" id="IPR036291">
    <property type="entry name" value="NAD(P)-bd_dom_sf"/>
</dbReference>
<keyword evidence="3" id="KW-1185">Reference proteome</keyword>
<evidence type="ECO:0000313" key="3">
    <source>
        <dbReference type="Proteomes" id="UP000561045"/>
    </source>
</evidence>
<keyword evidence="2" id="KW-0560">Oxidoreductase</keyword>
<protein>
    <submittedName>
        <fullName evidence="2">GDP-4-dehydro-6-deoxy-D-mannose reductase</fullName>
        <ecNumber evidence="2">1.1.1.281</ecNumber>
    </submittedName>
</protein>
<accession>A0A840BHW9</accession>
<dbReference type="Gene3D" id="3.90.25.10">
    <property type="entry name" value="UDP-galactose 4-epimerase, domain 1"/>
    <property type="match status" value="1"/>
</dbReference>
<comment type="caution">
    <text evidence="2">The sequence shown here is derived from an EMBL/GenBank/DDBJ whole genome shotgun (WGS) entry which is preliminary data.</text>
</comment>
<organism evidence="2 3">
    <name type="scientific">Niveibacterium umoris</name>
    <dbReference type="NCBI Taxonomy" id="1193620"/>
    <lineage>
        <taxon>Bacteria</taxon>
        <taxon>Pseudomonadati</taxon>
        <taxon>Pseudomonadota</taxon>
        <taxon>Betaproteobacteria</taxon>
        <taxon>Rhodocyclales</taxon>
        <taxon>Rhodocyclaceae</taxon>
        <taxon>Niveibacterium</taxon>
    </lineage>
</organism>
<dbReference type="Pfam" id="PF16363">
    <property type="entry name" value="GDP_Man_Dehyd"/>
    <property type="match status" value="1"/>
</dbReference>
<dbReference type="EC" id="1.1.1.281" evidence="2"/>
<evidence type="ECO:0000259" key="1">
    <source>
        <dbReference type="Pfam" id="PF16363"/>
    </source>
</evidence>
<name>A0A840BHW9_9RHOO</name>
<dbReference type="RefSeq" id="WP_183634602.1">
    <property type="nucleotide sequence ID" value="NZ_BAABLE010000011.1"/>
</dbReference>
<dbReference type="PANTHER" id="PTHR43000">
    <property type="entry name" value="DTDP-D-GLUCOSE 4,6-DEHYDRATASE-RELATED"/>
    <property type="match status" value="1"/>
</dbReference>
<dbReference type="SUPFAM" id="SSF51735">
    <property type="entry name" value="NAD(P)-binding Rossmann-fold domains"/>
    <property type="match status" value="1"/>
</dbReference>
<dbReference type="Proteomes" id="UP000561045">
    <property type="component" value="Unassembled WGS sequence"/>
</dbReference>
<dbReference type="EMBL" id="JACIET010000001">
    <property type="protein sequence ID" value="MBB4012825.1"/>
    <property type="molecule type" value="Genomic_DNA"/>
</dbReference>